<organism evidence="4 5">
    <name type="scientific">Salix dunnii</name>
    <dbReference type="NCBI Taxonomy" id="1413687"/>
    <lineage>
        <taxon>Eukaryota</taxon>
        <taxon>Viridiplantae</taxon>
        <taxon>Streptophyta</taxon>
        <taxon>Embryophyta</taxon>
        <taxon>Tracheophyta</taxon>
        <taxon>Spermatophyta</taxon>
        <taxon>Magnoliopsida</taxon>
        <taxon>eudicotyledons</taxon>
        <taxon>Gunneridae</taxon>
        <taxon>Pentapetalae</taxon>
        <taxon>rosids</taxon>
        <taxon>fabids</taxon>
        <taxon>Malpighiales</taxon>
        <taxon>Salicaceae</taxon>
        <taxon>Saliceae</taxon>
        <taxon>Salix</taxon>
    </lineage>
</organism>
<evidence type="ECO:0000256" key="1">
    <source>
        <dbReference type="PROSITE-ProRule" id="PRU00175"/>
    </source>
</evidence>
<dbReference type="AlphaFoldDB" id="A0A835JWN8"/>
<dbReference type="PROSITE" id="PS50089">
    <property type="entry name" value="ZF_RING_2"/>
    <property type="match status" value="1"/>
</dbReference>
<evidence type="ECO:0000259" key="3">
    <source>
        <dbReference type="PROSITE" id="PS50089"/>
    </source>
</evidence>
<dbReference type="SUPFAM" id="SSF57850">
    <property type="entry name" value="RING/U-box"/>
    <property type="match status" value="1"/>
</dbReference>
<dbReference type="OrthoDB" id="8062037at2759"/>
<feature type="domain" description="RING-type" evidence="3">
    <location>
        <begin position="76"/>
        <end position="118"/>
    </location>
</feature>
<evidence type="ECO:0000256" key="2">
    <source>
        <dbReference type="SAM" id="Phobius"/>
    </source>
</evidence>
<dbReference type="GO" id="GO:0008270">
    <property type="term" value="F:zinc ion binding"/>
    <property type="evidence" value="ECO:0007669"/>
    <property type="project" value="UniProtKB-KW"/>
</dbReference>
<keyword evidence="1" id="KW-0479">Metal-binding</keyword>
<dbReference type="FunFam" id="3.30.40.10:FF:000388">
    <property type="entry name" value="Putative RING zinc finger domain superfamily protein"/>
    <property type="match status" value="1"/>
</dbReference>
<evidence type="ECO:0000313" key="5">
    <source>
        <dbReference type="Proteomes" id="UP000657918"/>
    </source>
</evidence>
<reference evidence="4 5" key="1">
    <citation type="submission" date="2020-10" db="EMBL/GenBank/DDBJ databases">
        <title>Plant Genome Project.</title>
        <authorList>
            <person name="Zhang R.-G."/>
        </authorList>
    </citation>
    <scope>NUCLEOTIDE SEQUENCE [LARGE SCALE GENOMIC DNA]</scope>
    <source>
        <strain evidence="4">FAFU-HL-1</strain>
        <tissue evidence="4">Leaf</tissue>
    </source>
</reference>
<dbReference type="Proteomes" id="UP000657918">
    <property type="component" value="Unassembled WGS sequence"/>
</dbReference>
<dbReference type="InterPro" id="IPR001841">
    <property type="entry name" value="Znf_RING"/>
</dbReference>
<keyword evidence="5" id="KW-1185">Reference proteome</keyword>
<evidence type="ECO:0000313" key="4">
    <source>
        <dbReference type="EMBL" id="KAF9678825.1"/>
    </source>
</evidence>
<name>A0A835JWN8_9ROSI</name>
<dbReference type="PANTHER" id="PTHR47662">
    <property type="entry name" value="RING-TYPE DOMAIN-CONTAINING PROTEIN"/>
    <property type="match status" value="1"/>
</dbReference>
<accession>A0A835JWN8</accession>
<feature type="transmembrane region" description="Helical" evidence="2">
    <location>
        <begin position="12"/>
        <end position="30"/>
    </location>
</feature>
<dbReference type="CDD" id="cd16473">
    <property type="entry name" value="RING-H2_RNF103"/>
    <property type="match status" value="1"/>
</dbReference>
<dbReference type="Pfam" id="PF13639">
    <property type="entry name" value="zf-RING_2"/>
    <property type="match status" value="1"/>
</dbReference>
<keyword evidence="1" id="KW-0862">Zinc</keyword>
<keyword evidence="2" id="KW-0472">Membrane</keyword>
<dbReference type="EMBL" id="JADGMS010000007">
    <property type="protein sequence ID" value="KAF9678825.1"/>
    <property type="molecule type" value="Genomic_DNA"/>
</dbReference>
<keyword evidence="1" id="KW-0863">Zinc-finger</keyword>
<proteinExistence type="predicted"/>
<sequence>MASLSEFFSHLYTMTIIFVSFLVVEIVILFQSVIGSTLKSDNPIISTTQYLKHIEEKNPTISFSEKLTRQQDSAECAVCLAKYSEGESVRKLNCKHTFHKDCLDKWLQKCLATCPLCRAKVLPDEIVARYERMQNQKGFDHGSEEEIPFSLSALYGNGLQRIS</sequence>
<comment type="caution">
    <text evidence="4">The sequence shown here is derived from an EMBL/GenBank/DDBJ whole genome shotgun (WGS) entry which is preliminary data.</text>
</comment>
<keyword evidence="2" id="KW-1133">Transmembrane helix</keyword>
<keyword evidence="2" id="KW-0812">Transmembrane</keyword>
<dbReference type="SMART" id="SM00184">
    <property type="entry name" value="RING"/>
    <property type="match status" value="1"/>
</dbReference>
<gene>
    <name evidence="4" type="ORF">SADUNF_Sadunf07G0076400</name>
</gene>
<dbReference type="Gene3D" id="3.30.40.10">
    <property type="entry name" value="Zinc/RING finger domain, C3HC4 (zinc finger)"/>
    <property type="match status" value="1"/>
</dbReference>
<dbReference type="PANTHER" id="PTHR47662:SF1">
    <property type="entry name" value="RING-TYPE DOMAIN-CONTAINING PROTEIN"/>
    <property type="match status" value="1"/>
</dbReference>
<protein>
    <recommendedName>
        <fullName evidence="3">RING-type domain-containing protein</fullName>
    </recommendedName>
</protein>
<dbReference type="InterPro" id="IPR013083">
    <property type="entry name" value="Znf_RING/FYVE/PHD"/>
</dbReference>